<dbReference type="InterPro" id="IPR013083">
    <property type="entry name" value="Znf_RING/FYVE/PHD"/>
</dbReference>
<evidence type="ECO:0000256" key="1">
    <source>
        <dbReference type="ARBA" id="ARBA00022723"/>
    </source>
</evidence>
<keyword evidence="3" id="KW-0862">Zinc</keyword>
<proteinExistence type="predicted"/>
<dbReference type="Gene3D" id="3.30.40.10">
    <property type="entry name" value="Zinc/RING finger domain, C3HC4 (zinc finger)"/>
    <property type="match status" value="1"/>
</dbReference>
<keyword evidence="2 4" id="KW-0863">Zinc-finger</keyword>
<organism evidence="7 8">
    <name type="scientific">Coffea arabica</name>
    <name type="common">Arabian coffee</name>
    <dbReference type="NCBI Taxonomy" id="13443"/>
    <lineage>
        <taxon>Eukaryota</taxon>
        <taxon>Viridiplantae</taxon>
        <taxon>Streptophyta</taxon>
        <taxon>Embryophyta</taxon>
        <taxon>Tracheophyta</taxon>
        <taxon>Spermatophyta</taxon>
        <taxon>Magnoliopsida</taxon>
        <taxon>eudicotyledons</taxon>
        <taxon>Gunneridae</taxon>
        <taxon>Pentapetalae</taxon>
        <taxon>asterids</taxon>
        <taxon>lamiids</taxon>
        <taxon>Gentianales</taxon>
        <taxon>Rubiaceae</taxon>
        <taxon>Ixoroideae</taxon>
        <taxon>Gardenieae complex</taxon>
        <taxon>Bertiereae - Coffeeae clade</taxon>
        <taxon>Coffeeae</taxon>
        <taxon>Coffea</taxon>
    </lineage>
</organism>
<evidence type="ECO:0000256" key="4">
    <source>
        <dbReference type="PROSITE-ProRule" id="PRU00452"/>
    </source>
</evidence>
<feature type="region of interest" description="Disordered" evidence="5">
    <location>
        <begin position="422"/>
        <end position="455"/>
    </location>
</feature>
<name>A0ABM4WLP7_COFAR</name>
<evidence type="ECO:0000256" key="5">
    <source>
        <dbReference type="SAM" id="MobiDB-lite"/>
    </source>
</evidence>
<evidence type="ECO:0000313" key="7">
    <source>
        <dbReference type="Proteomes" id="UP001652660"/>
    </source>
</evidence>
<sequence length="692" mass="75588">MQQQPCTGGPSTTTTCSSRVVKALPDGRDGAASILVAKVVDLMSMHLDAGVLLNNPPLLADLCFSLAKGIDHAVANNEVPRRRRDLPPLLKQVYGSPNNLAVQVGLMMLTMSIQCACKLEWFSDQETDDLLKLAKEAMKSFSDPEYILIEPAHASYWVSVVMSRFYPNMKVERLLFSVQLQFVPLQSGYRFCVANFPIRRGTISPKQEKVKATIGACIHFYPTTHSNSMQHLLVVHVDNLATSACIITPAEANFLLNGQGVEGRTIVSMDRGPQLPTNVTGKLKFGVNCLQAIGQFKGNYLVVIAVMTTTQSFNLLELQDVKPIALTNSETQTMQMSSKISLNCPISKSRIKMPVKGKLCKHFQCFDYDNFLEINSKRPSWECPHCKQPVCYVDICIDPNFVKVLSEAEEKVGNVIMSANGAWKEDKDHPSQMSGDSQVGQQNDESRSTTDRSTSLQNYNEIVSAAGTSVPTQKPPLNVLCSAFNIKGPVNNGSHHNSVQLLQKDGPPHAQSSGANISSTRLSFKQQIQQHWSLSNLNTGEALSNTESVVCSSVPAPMEPGKRIATIQTSSAVHQAARLPKDAPFLFTTPRASSRMNSMMVDSTVVVEARRIRNDELQSLDAADGESAHWRPTNRMRGGLRGEAYSAALQQFGIQPTLRAQASRPPSSAVSIRGPLTNAVADRSASASQTKS</sequence>
<feature type="compositionally biased region" description="Polar residues" evidence="5">
    <location>
        <begin position="658"/>
        <end position="670"/>
    </location>
</feature>
<gene>
    <name evidence="8" type="primary">LOC113733243</name>
</gene>
<dbReference type="GeneID" id="113733243"/>
<evidence type="ECO:0000256" key="3">
    <source>
        <dbReference type="ARBA" id="ARBA00022833"/>
    </source>
</evidence>
<dbReference type="PROSITE" id="PS51044">
    <property type="entry name" value="ZF_SP_RING"/>
    <property type="match status" value="1"/>
</dbReference>
<accession>A0ABM4WLP7</accession>
<feature type="domain" description="SP-RING-type" evidence="6">
    <location>
        <begin position="329"/>
        <end position="410"/>
    </location>
</feature>
<dbReference type="InterPro" id="IPR004181">
    <property type="entry name" value="Znf_MIZ"/>
</dbReference>
<reference evidence="8" key="1">
    <citation type="submission" date="2025-08" db="UniProtKB">
        <authorList>
            <consortium name="RefSeq"/>
        </authorList>
    </citation>
    <scope>IDENTIFICATION</scope>
    <source>
        <tissue evidence="8">Leaves</tissue>
    </source>
</reference>
<keyword evidence="1" id="KW-0479">Metal-binding</keyword>
<evidence type="ECO:0000313" key="8">
    <source>
        <dbReference type="RefSeq" id="XP_071932687.1"/>
    </source>
</evidence>
<dbReference type="Pfam" id="PF02891">
    <property type="entry name" value="zf-MIZ"/>
    <property type="match status" value="1"/>
</dbReference>
<protein>
    <submittedName>
        <fullName evidence="8">E4 SUMO-protein ligase PIAL2-like isoform X1</fullName>
    </submittedName>
</protein>
<dbReference type="Proteomes" id="UP001652660">
    <property type="component" value="Chromosome 2c"/>
</dbReference>
<evidence type="ECO:0000259" key="6">
    <source>
        <dbReference type="PROSITE" id="PS51044"/>
    </source>
</evidence>
<keyword evidence="7" id="KW-1185">Reference proteome</keyword>
<dbReference type="CDD" id="cd16650">
    <property type="entry name" value="SP-RING_PIAS-like"/>
    <property type="match status" value="1"/>
</dbReference>
<dbReference type="PANTHER" id="PTHR10782:SF69">
    <property type="entry name" value="E4 SUMO-PROTEIN LIGASE PIAL2-LIKE ISOFORM X1"/>
    <property type="match status" value="1"/>
</dbReference>
<feature type="compositionally biased region" description="Polar residues" evidence="5">
    <location>
        <begin position="431"/>
        <end position="443"/>
    </location>
</feature>
<evidence type="ECO:0000256" key="2">
    <source>
        <dbReference type="ARBA" id="ARBA00022771"/>
    </source>
</evidence>
<dbReference type="RefSeq" id="XP_071932687.1">
    <property type="nucleotide sequence ID" value="XM_072076586.1"/>
</dbReference>
<dbReference type="PANTHER" id="PTHR10782">
    <property type="entry name" value="ZINC FINGER MIZ DOMAIN-CONTAINING PROTEIN"/>
    <property type="match status" value="1"/>
</dbReference>
<feature type="region of interest" description="Disordered" evidence="5">
    <location>
        <begin position="658"/>
        <end position="692"/>
    </location>
</feature>